<dbReference type="RefSeq" id="XP_024351881.1">
    <property type="nucleotide sequence ID" value="XM_024493767.1"/>
</dbReference>
<evidence type="ECO:0000313" key="1">
    <source>
        <dbReference type="EMBL" id="EUB60685.1"/>
    </source>
</evidence>
<comment type="caution">
    <text evidence="1">The sequence shown here is derived from an EMBL/GenBank/DDBJ whole genome shotgun (WGS) entry which is preliminary data.</text>
</comment>
<reference evidence="1 2" key="1">
    <citation type="journal article" date="2013" name="Nat. Genet.">
        <title>The genome of the hydatid tapeworm Echinococcus granulosus.</title>
        <authorList>
            <person name="Zheng H."/>
            <person name="Zhang W."/>
            <person name="Zhang L."/>
            <person name="Zhang Z."/>
            <person name="Li J."/>
            <person name="Lu G."/>
            <person name="Zhu Y."/>
            <person name="Wang Y."/>
            <person name="Huang Y."/>
            <person name="Liu J."/>
            <person name="Kang H."/>
            <person name="Chen J."/>
            <person name="Wang L."/>
            <person name="Chen A."/>
            <person name="Yu S."/>
            <person name="Gao Z."/>
            <person name="Jin L."/>
            <person name="Gu W."/>
            <person name="Wang Z."/>
            <person name="Zhao L."/>
            <person name="Shi B."/>
            <person name="Wen H."/>
            <person name="Lin R."/>
            <person name="Jones M.K."/>
            <person name="Brejova B."/>
            <person name="Vinar T."/>
            <person name="Zhao G."/>
            <person name="McManus D.P."/>
            <person name="Chen Z."/>
            <person name="Zhou Y."/>
            <person name="Wang S."/>
        </authorList>
    </citation>
    <scope>NUCLEOTIDE SEQUENCE [LARGE SCALE GENOMIC DNA]</scope>
</reference>
<dbReference type="KEGG" id="egl:EGR_04518"/>
<gene>
    <name evidence="1" type="ORF">EGR_04518</name>
</gene>
<dbReference type="AlphaFoldDB" id="W6UGP0"/>
<dbReference type="GeneID" id="36340233"/>
<sequence>MQLVNIIDCVDVCLLFTEIFGLFLKIHIFKRRVNLLILLELSQMKIRCKRKSFSSCIRTAQQVKTLALTTSTSIQPSFHNCLVHFTWEQAFTGGASHCYLFIIGRLSLLFPDSMIFPPKMSFLRLVKNHPLWFKKYCGHVISYLEIVEKFEDFVFYLITPTYLSDCYLLLQKRGMTALLNANESKERETEGKVEFSFFMAPMHTIMEISFLLKSFLRVINSYFVIYFPFIQLLNWQKNLAKSRDLGCLQ</sequence>
<dbReference type="Proteomes" id="UP000019149">
    <property type="component" value="Unassembled WGS sequence"/>
</dbReference>
<keyword evidence="2" id="KW-1185">Reference proteome</keyword>
<accession>W6UGP0</accession>
<name>W6UGP0_ECHGR</name>
<evidence type="ECO:0000313" key="2">
    <source>
        <dbReference type="Proteomes" id="UP000019149"/>
    </source>
</evidence>
<proteinExistence type="predicted"/>
<organism evidence="1 2">
    <name type="scientific">Echinococcus granulosus</name>
    <name type="common">Hydatid tapeworm</name>
    <dbReference type="NCBI Taxonomy" id="6210"/>
    <lineage>
        <taxon>Eukaryota</taxon>
        <taxon>Metazoa</taxon>
        <taxon>Spiralia</taxon>
        <taxon>Lophotrochozoa</taxon>
        <taxon>Platyhelminthes</taxon>
        <taxon>Cestoda</taxon>
        <taxon>Eucestoda</taxon>
        <taxon>Cyclophyllidea</taxon>
        <taxon>Taeniidae</taxon>
        <taxon>Echinococcus</taxon>
        <taxon>Echinococcus granulosus group</taxon>
    </lineage>
</organism>
<protein>
    <submittedName>
        <fullName evidence="1">Uncharacterized protein</fullName>
    </submittedName>
</protein>
<dbReference type="CTD" id="36340233"/>
<dbReference type="EMBL" id="APAU02000028">
    <property type="protein sequence ID" value="EUB60685.1"/>
    <property type="molecule type" value="Genomic_DNA"/>
</dbReference>